<dbReference type="SUPFAM" id="SSF57667">
    <property type="entry name" value="beta-beta-alpha zinc fingers"/>
    <property type="match status" value="2"/>
</dbReference>
<protein>
    <recommendedName>
        <fullName evidence="6">C2H2-type domain-containing protein</fullName>
    </recommendedName>
</protein>
<keyword evidence="1" id="KW-0479">Metal-binding</keyword>
<evidence type="ECO:0000256" key="3">
    <source>
        <dbReference type="ARBA" id="ARBA00022833"/>
    </source>
</evidence>
<dbReference type="Gene3D" id="3.30.160.60">
    <property type="entry name" value="Classic Zinc Finger"/>
    <property type="match status" value="3"/>
</dbReference>
<dbReference type="EMBL" id="CALNXK010000121">
    <property type="protein sequence ID" value="CAH3161862.1"/>
    <property type="molecule type" value="Genomic_DNA"/>
</dbReference>
<dbReference type="PANTHER" id="PTHR23235:SF177">
    <property type="entry name" value="C2H2-TYPE DOMAIN-CONTAINING PROTEIN"/>
    <property type="match status" value="1"/>
</dbReference>
<evidence type="ECO:0000313" key="7">
    <source>
        <dbReference type="EMBL" id="CAH3161862.1"/>
    </source>
</evidence>
<comment type="caution">
    <text evidence="7">The sequence shown here is derived from an EMBL/GenBank/DDBJ whole genome shotgun (WGS) entry which is preliminary data.</text>
</comment>
<sequence>MELHQKYMQCERSCEGISGAIPGQKKILRSNPLSVEVEGSNLNAFHSSCSNLKKPFDVSYNPPSSDHLNHPLADSHSTTKLSPAIQKQMSGFERACYEDFQMYIPEITTETKFASPRKFCEESADFGIVHPTINQDFALNHHANPSHRKILPSETHCHYNKTVMPFTFKSSTNKIPRSLGNCSYNVTVPSAYRESTSSWPIENNKDLQFSHSSRLLKGTSQVLPLNNAVSHFAPQKLCPTVSIRVDISCPLLPCGHSRMSCCCQDAYVTSPEQSSYSYISGNLGPGSNGVIMSDNCQSCPGSSDTRVNSFAGTRKLSHATDHSRGHNTGFTKSQCKSNDLVNTNKKSYPQRFETVTKSVIGYPLSSRANDHAINMYSTSMHNGISMTHYQPPSQKMESQIYDSVNSRGEKHENNIMPARSMGYSAEENSCISSDEHSVKVTSFQNEGTQGNERTMYFPKTSLTSCHDIVELRPIDPGKVFGQCKFQDSGNMASDEQCTFAESACHSKKWRVDTWMALQADNHREIKRETELNELLLDAPLNQPLSPIANLSSLVAKIDPEHGNIMTGQKNIKVEGQRGDMITKRRSHCVCPNCISGLNSATRNLHQRSHSCHYPGCGKVYGKTSHLKAHLRWHKGERPFICSWNNGTHQCGKSFTRSDELQRHLRIHTKEKAYMCNVCQKAFGRSDHLSKHLRTHDTSRKKNVQDKDSDGQEPCHADGTKLHCDVDDNDDVFDDDNKKNNRAHGQIDT</sequence>
<accession>A0ABN8QHB1</accession>
<feature type="region of interest" description="Disordered" evidence="5">
    <location>
        <begin position="689"/>
        <end position="721"/>
    </location>
</feature>
<evidence type="ECO:0000256" key="5">
    <source>
        <dbReference type="SAM" id="MobiDB-lite"/>
    </source>
</evidence>
<dbReference type="InterPro" id="IPR036236">
    <property type="entry name" value="Znf_C2H2_sf"/>
</dbReference>
<evidence type="ECO:0000256" key="4">
    <source>
        <dbReference type="PROSITE-ProRule" id="PRU00042"/>
    </source>
</evidence>
<evidence type="ECO:0000313" key="8">
    <source>
        <dbReference type="Proteomes" id="UP001159405"/>
    </source>
</evidence>
<organism evidence="7 8">
    <name type="scientific">Porites lobata</name>
    <dbReference type="NCBI Taxonomy" id="104759"/>
    <lineage>
        <taxon>Eukaryota</taxon>
        <taxon>Metazoa</taxon>
        <taxon>Cnidaria</taxon>
        <taxon>Anthozoa</taxon>
        <taxon>Hexacorallia</taxon>
        <taxon>Scleractinia</taxon>
        <taxon>Fungiina</taxon>
        <taxon>Poritidae</taxon>
        <taxon>Porites</taxon>
    </lineage>
</organism>
<gene>
    <name evidence="7" type="ORF">PLOB_00005042</name>
</gene>
<evidence type="ECO:0000256" key="2">
    <source>
        <dbReference type="ARBA" id="ARBA00022771"/>
    </source>
</evidence>
<name>A0ABN8QHB1_9CNID</name>
<dbReference type="Pfam" id="PF00096">
    <property type="entry name" value="zf-C2H2"/>
    <property type="match status" value="3"/>
</dbReference>
<dbReference type="SMART" id="SM00355">
    <property type="entry name" value="ZnF_C2H2"/>
    <property type="match status" value="3"/>
</dbReference>
<dbReference type="PANTHER" id="PTHR23235">
    <property type="entry name" value="KRUEPPEL-LIKE TRANSCRIPTION FACTOR"/>
    <property type="match status" value="1"/>
</dbReference>
<keyword evidence="3" id="KW-0862">Zinc</keyword>
<reference evidence="7 8" key="1">
    <citation type="submission" date="2022-05" db="EMBL/GenBank/DDBJ databases">
        <authorList>
            <consortium name="Genoscope - CEA"/>
            <person name="William W."/>
        </authorList>
    </citation>
    <scope>NUCLEOTIDE SEQUENCE [LARGE SCALE GENOMIC DNA]</scope>
</reference>
<dbReference type="PROSITE" id="PS00028">
    <property type="entry name" value="ZINC_FINGER_C2H2_1"/>
    <property type="match status" value="2"/>
</dbReference>
<feature type="domain" description="C2H2-type" evidence="6">
    <location>
        <begin position="673"/>
        <end position="700"/>
    </location>
</feature>
<keyword evidence="8" id="KW-1185">Reference proteome</keyword>
<feature type="domain" description="C2H2-type" evidence="6">
    <location>
        <begin position="609"/>
        <end position="638"/>
    </location>
</feature>
<evidence type="ECO:0000256" key="1">
    <source>
        <dbReference type="ARBA" id="ARBA00022723"/>
    </source>
</evidence>
<dbReference type="InterPro" id="IPR013087">
    <property type="entry name" value="Znf_C2H2_type"/>
</dbReference>
<feature type="domain" description="C2H2-type" evidence="6">
    <location>
        <begin position="639"/>
        <end position="672"/>
    </location>
</feature>
<keyword evidence="2 4" id="KW-0863">Zinc-finger</keyword>
<evidence type="ECO:0000259" key="6">
    <source>
        <dbReference type="PROSITE" id="PS50157"/>
    </source>
</evidence>
<dbReference type="Proteomes" id="UP001159405">
    <property type="component" value="Unassembled WGS sequence"/>
</dbReference>
<proteinExistence type="predicted"/>
<dbReference type="PROSITE" id="PS50157">
    <property type="entry name" value="ZINC_FINGER_C2H2_2"/>
    <property type="match status" value="3"/>
</dbReference>